<dbReference type="Pfam" id="PF09727">
    <property type="entry name" value="CortBP2"/>
    <property type="match status" value="1"/>
</dbReference>
<dbReference type="GeneID" id="113145327"/>
<protein>
    <submittedName>
        <fullName evidence="10">CTTNBP2 N-terminal like b</fullName>
    </submittedName>
</protein>
<evidence type="ECO:0000313" key="10">
    <source>
        <dbReference type="Ensembl" id="ENSMAMP00000014139.1"/>
    </source>
</evidence>
<dbReference type="CTD" id="556247"/>
<keyword evidence="6" id="KW-0966">Cell projection</keyword>
<evidence type="ECO:0000259" key="9">
    <source>
        <dbReference type="Pfam" id="PF09727"/>
    </source>
</evidence>
<dbReference type="AlphaFoldDB" id="A0A3Q3LYU1"/>
<dbReference type="InterPro" id="IPR019131">
    <property type="entry name" value="Cortactin-binding_p2_N"/>
</dbReference>
<evidence type="ECO:0000256" key="8">
    <source>
        <dbReference type="SAM" id="MobiDB-lite"/>
    </source>
</evidence>
<evidence type="ECO:0000256" key="6">
    <source>
        <dbReference type="ARBA" id="ARBA00023273"/>
    </source>
</evidence>
<dbReference type="GO" id="GO:0042995">
    <property type="term" value="C:cell projection"/>
    <property type="evidence" value="ECO:0007669"/>
    <property type="project" value="UniProtKB-SubCell"/>
</dbReference>
<feature type="region of interest" description="Disordered" evidence="8">
    <location>
        <begin position="65"/>
        <end position="88"/>
    </location>
</feature>
<evidence type="ECO:0000256" key="7">
    <source>
        <dbReference type="SAM" id="Coils"/>
    </source>
</evidence>
<feature type="compositionally biased region" description="Polar residues" evidence="8">
    <location>
        <begin position="70"/>
        <end position="79"/>
    </location>
</feature>
<feature type="region of interest" description="Disordered" evidence="8">
    <location>
        <begin position="482"/>
        <end position="589"/>
    </location>
</feature>
<keyword evidence="4" id="KW-0597">Phosphoprotein</keyword>
<feature type="compositionally biased region" description="Low complexity" evidence="8">
    <location>
        <begin position="381"/>
        <end position="398"/>
    </location>
</feature>
<evidence type="ECO:0000256" key="5">
    <source>
        <dbReference type="ARBA" id="ARBA00023054"/>
    </source>
</evidence>
<dbReference type="OrthoDB" id="6021133at2759"/>
<dbReference type="GeneTree" id="ENSGT00950000182852"/>
<dbReference type="InterPro" id="IPR050719">
    <property type="entry name" value="Cortactin-Actin_Reg"/>
</dbReference>
<reference evidence="10" key="2">
    <citation type="submission" date="2025-09" db="UniProtKB">
        <authorList>
            <consortium name="Ensembl"/>
        </authorList>
    </citation>
    <scope>IDENTIFICATION</scope>
</reference>
<keyword evidence="5 7" id="KW-0175">Coiled coil</keyword>
<evidence type="ECO:0000256" key="3">
    <source>
        <dbReference type="ARBA" id="ARBA00022490"/>
    </source>
</evidence>
<reference evidence="10" key="1">
    <citation type="submission" date="2025-08" db="UniProtKB">
        <authorList>
            <consortium name="Ensembl"/>
        </authorList>
    </citation>
    <scope>IDENTIFICATION</scope>
</reference>
<feature type="compositionally biased region" description="Polar residues" evidence="8">
    <location>
        <begin position="306"/>
        <end position="317"/>
    </location>
</feature>
<keyword evidence="3" id="KW-0963">Cytoplasm</keyword>
<proteinExistence type="predicted"/>
<name>A0A3Q3LYU1_9TELE</name>
<dbReference type="Proteomes" id="UP000261640">
    <property type="component" value="Unplaced"/>
</dbReference>
<feature type="coiled-coil region" evidence="7">
    <location>
        <begin position="112"/>
        <end position="284"/>
    </location>
</feature>
<evidence type="ECO:0000256" key="2">
    <source>
        <dbReference type="ARBA" id="ARBA00004496"/>
    </source>
</evidence>
<feature type="compositionally biased region" description="Polar residues" evidence="8">
    <location>
        <begin position="430"/>
        <end position="440"/>
    </location>
</feature>
<evidence type="ECO:0000256" key="1">
    <source>
        <dbReference type="ARBA" id="ARBA00004316"/>
    </source>
</evidence>
<dbReference type="InParanoid" id="A0A3Q3LYU1"/>
<dbReference type="RefSeq" id="XP_026187702.1">
    <property type="nucleotide sequence ID" value="XM_026331917.2"/>
</dbReference>
<organism evidence="10 11">
    <name type="scientific">Mastacembelus armatus</name>
    <name type="common">zig-zag eel</name>
    <dbReference type="NCBI Taxonomy" id="205130"/>
    <lineage>
        <taxon>Eukaryota</taxon>
        <taxon>Metazoa</taxon>
        <taxon>Chordata</taxon>
        <taxon>Craniata</taxon>
        <taxon>Vertebrata</taxon>
        <taxon>Euteleostomi</taxon>
        <taxon>Actinopterygii</taxon>
        <taxon>Neopterygii</taxon>
        <taxon>Teleostei</taxon>
        <taxon>Neoteleostei</taxon>
        <taxon>Acanthomorphata</taxon>
        <taxon>Anabantaria</taxon>
        <taxon>Synbranchiformes</taxon>
        <taxon>Mastacembelidae</taxon>
        <taxon>Mastacembelus</taxon>
    </lineage>
</organism>
<dbReference type="GO" id="GO:0005737">
    <property type="term" value="C:cytoplasm"/>
    <property type="evidence" value="ECO:0007669"/>
    <property type="project" value="UniProtKB-SubCell"/>
</dbReference>
<accession>A0A3Q3LYU1</accession>
<keyword evidence="11" id="KW-1185">Reference proteome</keyword>
<dbReference type="PANTHER" id="PTHR23166:SF9">
    <property type="entry name" value="CTTNBP2 N-TERMINAL-LIKE PROTEIN"/>
    <property type="match status" value="1"/>
</dbReference>
<evidence type="ECO:0000313" key="11">
    <source>
        <dbReference type="Proteomes" id="UP000261640"/>
    </source>
</evidence>
<dbReference type="PANTHER" id="PTHR23166">
    <property type="entry name" value="FILAMIN/GPBP-INTERACTING PROTEIN"/>
    <property type="match status" value="1"/>
</dbReference>
<dbReference type="Ensembl" id="ENSMAMT00000014523.2">
    <property type="protein sequence ID" value="ENSMAMP00000014139.1"/>
    <property type="gene ID" value="ENSMAMG00000009606.2"/>
</dbReference>
<feature type="compositionally biased region" description="Polar residues" evidence="8">
    <location>
        <begin position="545"/>
        <end position="558"/>
    </location>
</feature>
<feature type="domain" description="Cortactin-binding protein-2 N-terminal" evidence="9">
    <location>
        <begin position="10"/>
        <end position="198"/>
    </location>
</feature>
<feature type="compositionally biased region" description="Polar residues" evidence="8">
    <location>
        <begin position="482"/>
        <end position="497"/>
    </location>
</feature>
<feature type="compositionally biased region" description="Basic and acidic residues" evidence="8">
    <location>
        <begin position="285"/>
        <end position="305"/>
    </location>
</feature>
<feature type="compositionally biased region" description="Polar residues" evidence="8">
    <location>
        <begin position="409"/>
        <end position="422"/>
    </location>
</feature>
<evidence type="ECO:0000256" key="4">
    <source>
        <dbReference type="ARBA" id="ARBA00022553"/>
    </source>
</evidence>
<feature type="compositionally biased region" description="Gly residues" evidence="8">
    <location>
        <begin position="353"/>
        <end position="365"/>
    </location>
</feature>
<comment type="subcellular location">
    <subcellularLocation>
        <location evidence="1">Cell projection</location>
    </subcellularLocation>
    <subcellularLocation>
        <location evidence="2">Cytoplasm</location>
    </subcellularLocation>
</comment>
<sequence>MKEKMNVEALSRAELLTLLSILEGELEAQDVVIHALRAQHRDAFVQERYGQYDLSDPFLALQRDSEATERQNTLAQPQSHPHGRAVGPNPLAVLKLVMAHCKRMQERMMGQLAAAESRHRRMIADLEEEKRRRAHESAQSDDFTFMLQTERNKLLQQLEVERATVWRLEKEQAEAVRKVEESLSQQQELSSSLTLDLQKAKNQIQEEAQNVSQLRTLLQEKTGSLEKLQGVLENEKSKAAQREARFERQLAEFDTERERMEARISKEEERSRELERQVEELRKKLAEPEGCKEAKEAVPEVKESLSKMTVVSTSVQTEPDGKVNVSPKFASLSKVNGSQSHKDTEPTLEGRGAENGGVVENGGGAALHSPVHPHSHPHPHSPSSTASSSLSSSPISSPVLTKRLGSPGFHQSSYQAGVNQRFQAARHKFQSQAELEQQQHGGPLSPRDLSPTTSSIPLPPEHSTAKQLARNTVTQVLSRFTSQQAGVKLTPISNSPFGTDYRNLAASPPGGRSPSGPLSPGIRSPFSPRSERIHAPPVPPKKTGMSPTPGSPSHSARTSLFPELTGNCGHSNSGQEGAKEPDLVLSSGS</sequence>
<feature type="region of interest" description="Disordered" evidence="8">
    <location>
        <begin position="285"/>
        <end position="466"/>
    </location>
</feature>
<feature type="compositionally biased region" description="Low complexity" evidence="8">
    <location>
        <begin position="507"/>
        <end position="525"/>
    </location>
</feature>